<dbReference type="CDD" id="cd01301">
    <property type="entry name" value="rDP_like"/>
    <property type="match status" value="1"/>
</dbReference>
<dbReference type="InterPro" id="IPR029062">
    <property type="entry name" value="Class_I_gatase-like"/>
</dbReference>
<dbReference type="OrthoDB" id="9804920at2"/>
<dbReference type="EC" id="2.4.2.-" evidence="2"/>
<keyword evidence="2" id="KW-0315">Glutamine amidotransferase</keyword>
<dbReference type="Proteomes" id="UP000030103">
    <property type="component" value="Unassembled WGS sequence"/>
</dbReference>
<keyword evidence="2" id="KW-0328">Glycosyltransferase</keyword>
<reference evidence="2 4" key="2">
    <citation type="submission" date="2018-06" db="EMBL/GenBank/DDBJ databases">
        <authorList>
            <consortium name="Pathogen Informatics"/>
            <person name="Doyle S."/>
        </authorList>
    </citation>
    <scope>NUCLEOTIDE SEQUENCE [LARGE SCALE GENOMIC DNA]</scope>
    <source>
        <strain evidence="2 4">NCTC11632</strain>
    </source>
</reference>
<organism evidence="1 3">
    <name type="scientific">Porphyromonas macacae</name>
    <dbReference type="NCBI Taxonomy" id="28115"/>
    <lineage>
        <taxon>Bacteria</taxon>
        <taxon>Pseudomonadati</taxon>
        <taxon>Bacteroidota</taxon>
        <taxon>Bacteroidia</taxon>
        <taxon>Bacteroidales</taxon>
        <taxon>Porphyromonadaceae</taxon>
        <taxon>Porphyromonas</taxon>
    </lineage>
</organism>
<dbReference type="PANTHER" id="PTHR10443:SF12">
    <property type="entry name" value="DIPEPTIDASE"/>
    <property type="match status" value="1"/>
</dbReference>
<dbReference type="AlphaFoldDB" id="A0A0A2EBE2"/>
<proteinExistence type="predicted"/>
<dbReference type="GO" id="GO:0070573">
    <property type="term" value="F:metallodipeptidase activity"/>
    <property type="evidence" value="ECO:0007669"/>
    <property type="project" value="InterPro"/>
</dbReference>
<dbReference type="EMBL" id="UGTF01000002">
    <property type="protein sequence ID" value="SUB89131.1"/>
    <property type="molecule type" value="Genomic_DNA"/>
</dbReference>
<dbReference type="PROSITE" id="PS51273">
    <property type="entry name" value="GATASE_TYPE_1"/>
    <property type="match status" value="1"/>
</dbReference>
<dbReference type="SUPFAM" id="SSF51556">
    <property type="entry name" value="Metallo-dependent hydrolases"/>
    <property type="match status" value="1"/>
</dbReference>
<accession>A0A0A2EBE2</accession>
<dbReference type="InterPro" id="IPR008257">
    <property type="entry name" value="Pept_M19"/>
</dbReference>
<dbReference type="Pfam" id="PF07722">
    <property type="entry name" value="Peptidase_C26"/>
    <property type="match status" value="1"/>
</dbReference>
<dbReference type="Proteomes" id="UP000254156">
    <property type="component" value="Unassembled WGS sequence"/>
</dbReference>
<dbReference type="SUPFAM" id="SSF52317">
    <property type="entry name" value="Class I glutamine amidotransferase-like"/>
    <property type="match status" value="1"/>
</dbReference>
<keyword evidence="3" id="KW-1185">Reference proteome</keyword>
<dbReference type="CDD" id="cd01745">
    <property type="entry name" value="GATase1_2"/>
    <property type="match status" value="1"/>
</dbReference>
<dbReference type="GO" id="GO:0006508">
    <property type="term" value="P:proteolysis"/>
    <property type="evidence" value="ECO:0007669"/>
    <property type="project" value="InterPro"/>
</dbReference>
<dbReference type="PANTHER" id="PTHR10443">
    <property type="entry name" value="MICROSOMAL DIPEPTIDASE"/>
    <property type="match status" value="1"/>
</dbReference>
<dbReference type="EMBL" id="JRFA01000009">
    <property type="protein sequence ID" value="KGN74942.1"/>
    <property type="molecule type" value="Genomic_DNA"/>
</dbReference>
<dbReference type="STRING" id="28115.HQ47_03245"/>
<evidence type="ECO:0000313" key="4">
    <source>
        <dbReference type="Proteomes" id="UP000254156"/>
    </source>
</evidence>
<evidence type="ECO:0000313" key="1">
    <source>
        <dbReference type="EMBL" id="KGN74942.1"/>
    </source>
</evidence>
<dbReference type="eggNOG" id="COG2071">
    <property type="taxonomic scope" value="Bacteria"/>
</dbReference>
<dbReference type="InterPro" id="IPR032466">
    <property type="entry name" value="Metal_Hydrolase"/>
</dbReference>
<dbReference type="Gene3D" id="3.40.50.880">
    <property type="match status" value="1"/>
</dbReference>
<dbReference type="Gene3D" id="3.20.20.140">
    <property type="entry name" value="Metal-dependent hydrolases"/>
    <property type="match status" value="1"/>
</dbReference>
<dbReference type="GO" id="GO:0016757">
    <property type="term" value="F:glycosyltransferase activity"/>
    <property type="evidence" value="ECO:0007669"/>
    <property type="project" value="UniProtKB-KW"/>
</dbReference>
<dbReference type="InterPro" id="IPR011697">
    <property type="entry name" value="Peptidase_C26"/>
</dbReference>
<gene>
    <name evidence="1" type="ORF">HQ47_03245</name>
    <name evidence="2" type="ORF">NCTC11632_01228</name>
</gene>
<evidence type="ECO:0000313" key="2">
    <source>
        <dbReference type="EMBL" id="SUB89131.1"/>
    </source>
</evidence>
<reference evidence="1 3" key="1">
    <citation type="submission" date="2014-09" db="EMBL/GenBank/DDBJ databases">
        <title>Draft Genome Sequence of Porphyromonas macacae COT-192_OH2859.</title>
        <authorList>
            <person name="Wallis C."/>
            <person name="Deusch O."/>
            <person name="O'Flynn C."/>
            <person name="Davis I."/>
            <person name="Horsfall A."/>
            <person name="Kirkwood N."/>
            <person name="Harris S."/>
            <person name="Eisen J.A."/>
            <person name="Coil D.A."/>
            <person name="Darling A.E."/>
            <person name="Jospin G."/>
            <person name="Alexiev A."/>
        </authorList>
    </citation>
    <scope>NUCLEOTIDE SEQUENCE [LARGE SCALE GENOMIC DNA]</scope>
    <source>
        <strain evidence="3">COT-192 OH2859</strain>
        <strain evidence="1">COT-192_OH2859</strain>
    </source>
</reference>
<protein>
    <submittedName>
        <fullName evidence="2">Glutamine amidotransferase Rv2859c</fullName>
        <ecNumber evidence="2">2.4.2.-</ecNumber>
    </submittedName>
</protein>
<keyword evidence="2" id="KW-0808">Transferase</keyword>
<sequence length="599" mass="66169">MKSYENIQALVELNSEVEKYKGSSYSAPFIFNKPRIAVSANLNDQWGSTIALPYTDAVIKAGGIPVVIPVTNQFEILRSVLEECDGLLLSGGDDINPLFLGEDPISQLGDVNTERDRYDFALIRIAAELCIPVLGICRGEQIMAVAFGCEMYQDIYTQRKGLDTLGHNPKIKKTEGAHWINVDGKSRLAKILNGKNENGEIHCHVNSIHHQAVKNVCPPFVVCATANDDIIEAIDAYPELNMLGVQWHPEQLVKGGIEQQILLFKWLVEEAFLYHRARSFHHNYLTLDSHTDTPMKFTSKFNFGDLCSSLVDLPKMRIGELSAVCMVAYLPQKELTPEGTANAKQRGIQILEEIHRQVDLNKNQCTIASDVNAIVDAHNKKLKAIIPAVENGYMIDSLSLLQKLKKLGVVYITLCHNGDNHICDSARKSVNLNGGLSDFGKELVKEMNRLGIMVDISHAAPSTVADVIKLSSKPIIASHSSVKAICNHGRNLTDEQIKAIASKGGVIQICLYAGFINNDETKASLLDVVEHIKHVVDLCGVDYVGIGSDFDGDGELIGCRNTQQLIRLTIELLRAGYSESDLKKIWGDNFLRVMKANEV</sequence>
<name>A0A0A2EBE2_9PORP</name>
<dbReference type="eggNOG" id="COG2355">
    <property type="taxonomic scope" value="Bacteria"/>
</dbReference>
<evidence type="ECO:0000313" key="3">
    <source>
        <dbReference type="Proteomes" id="UP000030103"/>
    </source>
</evidence>
<dbReference type="PROSITE" id="PS51365">
    <property type="entry name" value="RENAL_DIPEPTIDASE_2"/>
    <property type="match status" value="1"/>
</dbReference>
<dbReference type="Pfam" id="PF01244">
    <property type="entry name" value="Peptidase_M19"/>
    <property type="match status" value="1"/>
</dbReference>
<dbReference type="RefSeq" id="WP_025003784.1">
    <property type="nucleotide sequence ID" value="NZ_JRFA01000009.1"/>
</dbReference>